<keyword evidence="1" id="KW-1185">Reference proteome</keyword>
<accession>A0A914S4T4</accession>
<proteinExistence type="predicted"/>
<dbReference type="Proteomes" id="UP000887564">
    <property type="component" value="Unplaced"/>
</dbReference>
<protein>
    <submittedName>
        <fullName evidence="2">Uncharacterized protein</fullName>
    </submittedName>
</protein>
<evidence type="ECO:0000313" key="2">
    <source>
        <dbReference type="WBParaSite" id="PEQ_0001334701-mRNA-1"/>
    </source>
</evidence>
<organism evidence="1 2">
    <name type="scientific">Parascaris equorum</name>
    <name type="common">Equine roundworm</name>
    <dbReference type="NCBI Taxonomy" id="6256"/>
    <lineage>
        <taxon>Eukaryota</taxon>
        <taxon>Metazoa</taxon>
        <taxon>Ecdysozoa</taxon>
        <taxon>Nematoda</taxon>
        <taxon>Chromadorea</taxon>
        <taxon>Rhabditida</taxon>
        <taxon>Spirurina</taxon>
        <taxon>Ascaridomorpha</taxon>
        <taxon>Ascaridoidea</taxon>
        <taxon>Ascarididae</taxon>
        <taxon>Parascaris</taxon>
    </lineage>
</organism>
<dbReference type="WBParaSite" id="PEQ_0001334701-mRNA-1">
    <property type="protein sequence ID" value="PEQ_0001334701-mRNA-1"/>
    <property type="gene ID" value="PEQ_0001334701"/>
</dbReference>
<dbReference type="AlphaFoldDB" id="A0A914S4T4"/>
<reference evidence="2" key="1">
    <citation type="submission" date="2022-11" db="UniProtKB">
        <authorList>
            <consortium name="WormBaseParasite"/>
        </authorList>
    </citation>
    <scope>IDENTIFICATION</scope>
</reference>
<sequence>MVLKLGRSVVRDPAHLAAVVPEHTATHRGVDNAVSKEREVELRAVVVAQGVVPQIALLLVAGRLTPAVGELM</sequence>
<evidence type="ECO:0000313" key="1">
    <source>
        <dbReference type="Proteomes" id="UP000887564"/>
    </source>
</evidence>
<name>A0A914S4T4_PAREQ</name>